<protein>
    <recommendedName>
        <fullName evidence="9">Transmembrane protein 245</fullName>
    </recommendedName>
</protein>
<evidence type="ECO:0000313" key="7">
    <source>
        <dbReference type="Ensembl" id="ENSHHUP00000030056.1"/>
    </source>
</evidence>
<organism evidence="7 8">
    <name type="scientific">Hucho hucho</name>
    <name type="common">huchen</name>
    <dbReference type="NCBI Taxonomy" id="62062"/>
    <lineage>
        <taxon>Eukaryota</taxon>
        <taxon>Metazoa</taxon>
        <taxon>Chordata</taxon>
        <taxon>Craniata</taxon>
        <taxon>Vertebrata</taxon>
        <taxon>Euteleostomi</taxon>
        <taxon>Actinopterygii</taxon>
        <taxon>Neopterygii</taxon>
        <taxon>Teleostei</taxon>
        <taxon>Protacanthopterygii</taxon>
        <taxon>Salmoniformes</taxon>
        <taxon>Salmonidae</taxon>
        <taxon>Salmoninae</taxon>
        <taxon>Hucho</taxon>
    </lineage>
</organism>
<feature type="transmembrane region" description="Helical" evidence="6">
    <location>
        <begin position="130"/>
        <end position="152"/>
    </location>
</feature>
<dbReference type="Ensembl" id="ENSHHUT00000031305.1">
    <property type="protein sequence ID" value="ENSHHUP00000030056.1"/>
    <property type="gene ID" value="ENSHHUG00000019146.1"/>
</dbReference>
<feature type="transmembrane region" description="Helical" evidence="6">
    <location>
        <begin position="7"/>
        <end position="26"/>
    </location>
</feature>
<dbReference type="STRING" id="62062.ENSHHUP00000030056"/>
<keyword evidence="4 6" id="KW-1133">Transmembrane helix</keyword>
<evidence type="ECO:0000256" key="1">
    <source>
        <dbReference type="ARBA" id="ARBA00004141"/>
    </source>
</evidence>
<dbReference type="Proteomes" id="UP000314982">
    <property type="component" value="Unassembled WGS sequence"/>
</dbReference>
<evidence type="ECO:0000256" key="2">
    <source>
        <dbReference type="ARBA" id="ARBA00009773"/>
    </source>
</evidence>
<feature type="transmembrane region" description="Helical" evidence="6">
    <location>
        <begin position="97"/>
        <end position="118"/>
    </location>
</feature>
<feature type="transmembrane region" description="Helical" evidence="6">
    <location>
        <begin position="68"/>
        <end position="91"/>
    </location>
</feature>
<reference evidence="8" key="1">
    <citation type="submission" date="2018-06" db="EMBL/GenBank/DDBJ databases">
        <title>Genome assembly of Danube salmon.</title>
        <authorList>
            <person name="Macqueen D.J."/>
            <person name="Gundappa M.K."/>
        </authorList>
    </citation>
    <scope>NUCLEOTIDE SEQUENCE [LARGE SCALE GENOMIC DNA]</scope>
</reference>
<evidence type="ECO:0000256" key="6">
    <source>
        <dbReference type="SAM" id="Phobius"/>
    </source>
</evidence>
<sequence length="220" mass="24419">QAFYNTGALIFVAICCGAAVLVFFILEAFLRPLLWAVLCGTFLHPFKHSLARLGRSWLNGLQDTGTPILLGTLLVPVWCFNHGVDFLGALVLERLTVLLVIGAGAPLIYFFYLFWSVIGMQVIIGHVCDVIGSALDCFHSVWVITVVLGYVLAVACKWSPGTEGYLRTMSVPVWTILLFYLGEERGREGGRERRIYVSESHACTCLDNTFYSSTWIQTGE</sequence>
<name>A0A4W5LUU4_9TELE</name>
<keyword evidence="5 6" id="KW-0472">Membrane</keyword>
<evidence type="ECO:0000256" key="3">
    <source>
        <dbReference type="ARBA" id="ARBA00022692"/>
    </source>
</evidence>
<dbReference type="GeneTree" id="ENSGT00390000001667"/>
<evidence type="ECO:0000256" key="4">
    <source>
        <dbReference type="ARBA" id="ARBA00022989"/>
    </source>
</evidence>
<keyword evidence="8" id="KW-1185">Reference proteome</keyword>
<reference evidence="7" key="2">
    <citation type="submission" date="2025-08" db="UniProtKB">
        <authorList>
            <consortium name="Ensembl"/>
        </authorList>
    </citation>
    <scope>IDENTIFICATION</scope>
</reference>
<dbReference type="AlphaFoldDB" id="A0A4W5LUU4"/>
<dbReference type="PANTHER" id="PTHR21716">
    <property type="entry name" value="TRANSMEMBRANE PROTEIN"/>
    <property type="match status" value="1"/>
</dbReference>
<comment type="subcellular location">
    <subcellularLocation>
        <location evidence="1">Membrane</location>
        <topology evidence="1">Multi-pass membrane protein</topology>
    </subcellularLocation>
</comment>
<accession>A0A4W5LUU4</accession>
<proteinExistence type="inferred from homology"/>
<evidence type="ECO:0008006" key="9">
    <source>
        <dbReference type="Google" id="ProtNLM"/>
    </source>
</evidence>
<reference evidence="7" key="3">
    <citation type="submission" date="2025-09" db="UniProtKB">
        <authorList>
            <consortium name="Ensembl"/>
        </authorList>
    </citation>
    <scope>IDENTIFICATION</scope>
</reference>
<dbReference type="GO" id="GO:0016020">
    <property type="term" value="C:membrane"/>
    <property type="evidence" value="ECO:0007669"/>
    <property type="project" value="UniProtKB-SubCell"/>
</dbReference>
<dbReference type="InterPro" id="IPR002549">
    <property type="entry name" value="AI-2E-like"/>
</dbReference>
<dbReference type="PANTHER" id="PTHR21716:SF4">
    <property type="entry name" value="TRANSMEMBRANE PROTEIN 245"/>
    <property type="match status" value="1"/>
</dbReference>
<evidence type="ECO:0000313" key="8">
    <source>
        <dbReference type="Proteomes" id="UP000314982"/>
    </source>
</evidence>
<comment type="similarity">
    <text evidence="2">Belongs to the autoinducer-2 exporter (AI-2E) (TC 2.A.86) family.</text>
</comment>
<evidence type="ECO:0000256" key="5">
    <source>
        <dbReference type="ARBA" id="ARBA00023136"/>
    </source>
</evidence>
<keyword evidence="3 6" id="KW-0812">Transmembrane</keyword>